<dbReference type="InterPro" id="IPR045237">
    <property type="entry name" value="COPS7/eIF3m"/>
</dbReference>
<organism evidence="4 5">
    <name type="scientific">Mycena pura</name>
    <dbReference type="NCBI Taxonomy" id="153505"/>
    <lineage>
        <taxon>Eukaryota</taxon>
        <taxon>Fungi</taxon>
        <taxon>Dikarya</taxon>
        <taxon>Basidiomycota</taxon>
        <taxon>Agaricomycotina</taxon>
        <taxon>Agaricomycetes</taxon>
        <taxon>Agaricomycetidae</taxon>
        <taxon>Agaricales</taxon>
        <taxon>Marasmiineae</taxon>
        <taxon>Mycenaceae</taxon>
        <taxon>Mycena</taxon>
    </lineage>
</organism>
<dbReference type="InterPro" id="IPR000717">
    <property type="entry name" value="PCI_dom"/>
</dbReference>
<sequence length="101" mass="11516">FSLIQLFASGTYEEYNENRQMYPELNTGQETKLKQLSVISLASQRHTLLYDDLLRALEITAVPQLEGLIRGAVYWRLLSGDLDSKKRHFVVKSAVGRTFAP</sequence>
<feature type="non-terminal residue" evidence="4">
    <location>
        <position position="101"/>
    </location>
</feature>
<feature type="non-terminal residue" evidence="4">
    <location>
        <position position="1"/>
    </location>
</feature>
<feature type="domain" description="PCI" evidence="3">
    <location>
        <begin position="1"/>
        <end position="96"/>
    </location>
</feature>
<dbReference type="EMBL" id="JARJCW010000130">
    <property type="protein sequence ID" value="KAJ7191655.1"/>
    <property type="molecule type" value="Genomic_DNA"/>
</dbReference>
<comment type="similarity">
    <text evidence="1">Belongs to the CSN7/EIF3M family. CSN7 subfamily.</text>
</comment>
<dbReference type="GO" id="GO:0008180">
    <property type="term" value="C:COP9 signalosome"/>
    <property type="evidence" value="ECO:0007669"/>
    <property type="project" value="UniProtKB-KW"/>
</dbReference>
<dbReference type="Proteomes" id="UP001219525">
    <property type="component" value="Unassembled WGS sequence"/>
</dbReference>
<comment type="caution">
    <text evidence="4">The sequence shown here is derived from an EMBL/GenBank/DDBJ whole genome shotgun (WGS) entry which is preliminary data.</text>
</comment>
<dbReference type="PROSITE" id="PS50250">
    <property type="entry name" value="PCI"/>
    <property type="match status" value="1"/>
</dbReference>
<gene>
    <name evidence="4" type="ORF">GGX14DRAFT_312800</name>
</gene>
<evidence type="ECO:0000313" key="4">
    <source>
        <dbReference type="EMBL" id="KAJ7191655.1"/>
    </source>
</evidence>
<protein>
    <recommendedName>
        <fullName evidence="3">PCI domain-containing protein</fullName>
    </recommendedName>
</protein>
<evidence type="ECO:0000313" key="5">
    <source>
        <dbReference type="Proteomes" id="UP001219525"/>
    </source>
</evidence>
<keyword evidence="2" id="KW-0736">Signalosome</keyword>
<proteinExistence type="inferred from homology"/>
<accession>A0AAD6UTD9</accession>
<dbReference type="PANTHER" id="PTHR15350">
    <property type="entry name" value="COP9 SIGNALOSOME COMPLEX SUBUNIT 7/DENDRITIC CELL PROTEIN GA17"/>
    <property type="match status" value="1"/>
</dbReference>
<reference evidence="4" key="1">
    <citation type="submission" date="2023-03" db="EMBL/GenBank/DDBJ databases">
        <title>Massive genome expansion in bonnet fungi (Mycena s.s.) driven by repeated elements and novel gene families across ecological guilds.</title>
        <authorList>
            <consortium name="Lawrence Berkeley National Laboratory"/>
            <person name="Harder C.B."/>
            <person name="Miyauchi S."/>
            <person name="Viragh M."/>
            <person name="Kuo A."/>
            <person name="Thoen E."/>
            <person name="Andreopoulos B."/>
            <person name="Lu D."/>
            <person name="Skrede I."/>
            <person name="Drula E."/>
            <person name="Henrissat B."/>
            <person name="Morin E."/>
            <person name="Kohler A."/>
            <person name="Barry K."/>
            <person name="LaButti K."/>
            <person name="Morin E."/>
            <person name="Salamov A."/>
            <person name="Lipzen A."/>
            <person name="Mereny Z."/>
            <person name="Hegedus B."/>
            <person name="Baldrian P."/>
            <person name="Stursova M."/>
            <person name="Weitz H."/>
            <person name="Taylor A."/>
            <person name="Grigoriev I.V."/>
            <person name="Nagy L.G."/>
            <person name="Martin F."/>
            <person name="Kauserud H."/>
        </authorList>
    </citation>
    <scope>NUCLEOTIDE SEQUENCE</scope>
    <source>
        <strain evidence="4">9144</strain>
    </source>
</reference>
<evidence type="ECO:0000259" key="3">
    <source>
        <dbReference type="PROSITE" id="PS50250"/>
    </source>
</evidence>
<keyword evidence="5" id="KW-1185">Reference proteome</keyword>
<evidence type="ECO:0000256" key="2">
    <source>
        <dbReference type="ARBA" id="ARBA00022790"/>
    </source>
</evidence>
<evidence type="ECO:0000256" key="1">
    <source>
        <dbReference type="ARBA" id="ARBA00008482"/>
    </source>
</evidence>
<dbReference type="AlphaFoldDB" id="A0AAD6UTD9"/>
<dbReference type="PANTHER" id="PTHR15350:SF5">
    <property type="entry name" value="COP9 SIGNALOSOME COMPLEX SUBUNIT 7"/>
    <property type="match status" value="1"/>
</dbReference>
<name>A0AAD6UTD9_9AGAR</name>